<evidence type="ECO:0000256" key="4">
    <source>
        <dbReference type="ARBA" id="ARBA00022729"/>
    </source>
</evidence>
<dbReference type="Proteomes" id="UP000824132">
    <property type="component" value="Unassembled WGS sequence"/>
</dbReference>
<name>A0A9D2IE20_9FIRM</name>
<dbReference type="Pfam" id="PF05504">
    <property type="entry name" value="Spore_GerAC"/>
    <property type="match status" value="1"/>
</dbReference>
<comment type="subcellular location">
    <subcellularLocation>
        <location evidence="1">Membrane</location>
        <topology evidence="1">Lipid-anchor</topology>
    </subcellularLocation>
</comment>
<evidence type="ECO:0000256" key="7">
    <source>
        <dbReference type="ARBA" id="ARBA00023288"/>
    </source>
</evidence>
<dbReference type="PANTHER" id="PTHR35789">
    <property type="entry name" value="SPORE GERMINATION PROTEIN B3"/>
    <property type="match status" value="1"/>
</dbReference>
<sequence length="430" mass="46203">MNKVWTRILLAAAAVLLLLFFSNDFGLIDIQETAIVIALGIDGAEEEEGYNVTAQIAVPASTGSSSAAGVAVKGASTVGEAISELNHETGWYPTLVHCKLILLGEKLADENVFNVLDYFLRNDAVEDSCLVAVCRGTAQETLQAQSPVNDISASAIAKVLSSEAQKTGIVSVTVLKNFAINYYGEGKSGFLPCISVKQEAQNQGGSNASPSFAQDAFAPSIKRNKWWHAKKRPLPIAAPASAQSGGESGAGGGEKSGGKDVFQASETMLFYEGKRAAVLNSEETLAYNLAATDTDYAYGSVAAEKDGEEIVYNLKMKISQKKIKLTFENGMPVITFRIRASANVIDTDAASSILDVAKTQIADETVLKAAEAKFREELSSVYGKAAISGCDVFGIKKKLYRFRFKEYADFKNSILEKADVRYDIRFTSLK</sequence>
<gene>
    <name evidence="11" type="ORF">H9727_05650</name>
</gene>
<dbReference type="GO" id="GO:0009847">
    <property type="term" value="P:spore germination"/>
    <property type="evidence" value="ECO:0007669"/>
    <property type="project" value="InterPro"/>
</dbReference>
<reference evidence="11" key="1">
    <citation type="journal article" date="2021" name="PeerJ">
        <title>Extensive microbial diversity within the chicken gut microbiome revealed by metagenomics and culture.</title>
        <authorList>
            <person name="Gilroy R."/>
            <person name="Ravi A."/>
            <person name="Getino M."/>
            <person name="Pursley I."/>
            <person name="Horton D.L."/>
            <person name="Alikhan N.F."/>
            <person name="Baker D."/>
            <person name="Gharbi K."/>
            <person name="Hall N."/>
            <person name="Watson M."/>
            <person name="Adriaenssens E.M."/>
            <person name="Foster-Nyarko E."/>
            <person name="Jarju S."/>
            <person name="Secka A."/>
            <person name="Antonio M."/>
            <person name="Oren A."/>
            <person name="Chaudhuri R.R."/>
            <person name="La Ragione R."/>
            <person name="Hildebrand F."/>
            <person name="Pallen M.J."/>
        </authorList>
    </citation>
    <scope>NUCLEOTIDE SEQUENCE</scope>
    <source>
        <strain evidence="11">CHK187-5294</strain>
    </source>
</reference>
<evidence type="ECO:0000313" key="12">
    <source>
        <dbReference type="Proteomes" id="UP000824132"/>
    </source>
</evidence>
<feature type="region of interest" description="Disordered" evidence="8">
    <location>
        <begin position="237"/>
        <end position="257"/>
    </location>
</feature>
<keyword evidence="5" id="KW-0472">Membrane</keyword>
<dbReference type="EMBL" id="DXCL01000029">
    <property type="protein sequence ID" value="HIZ03753.1"/>
    <property type="molecule type" value="Genomic_DNA"/>
</dbReference>
<evidence type="ECO:0000313" key="11">
    <source>
        <dbReference type="EMBL" id="HIZ03753.1"/>
    </source>
</evidence>
<accession>A0A9D2IE20</accession>
<keyword evidence="4" id="KW-0732">Signal</keyword>
<evidence type="ECO:0000256" key="2">
    <source>
        <dbReference type="ARBA" id="ARBA00007886"/>
    </source>
</evidence>
<comment type="caution">
    <text evidence="11">The sequence shown here is derived from an EMBL/GenBank/DDBJ whole genome shotgun (WGS) entry which is preliminary data.</text>
</comment>
<dbReference type="InterPro" id="IPR038501">
    <property type="entry name" value="Spore_GerAC_C_sf"/>
</dbReference>
<feature type="compositionally biased region" description="Gly residues" evidence="8">
    <location>
        <begin position="246"/>
        <end position="255"/>
    </location>
</feature>
<evidence type="ECO:0000256" key="5">
    <source>
        <dbReference type="ARBA" id="ARBA00023136"/>
    </source>
</evidence>
<dbReference type="GO" id="GO:0016020">
    <property type="term" value="C:membrane"/>
    <property type="evidence" value="ECO:0007669"/>
    <property type="project" value="UniProtKB-SubCell"/>
</dbReference>
<dbReference type="InterPro" id="IPR046953">
    <property type="entry name" value="Spore_GerAC-like_C"/>
</dbReference>
<dbReference type="InterPro" id="IPR057336">
    <property type="entry name" value="GerAC_N"/>
</dbReference>
<feature type="domain" description="Spore germination GerAC-like C-terminal" evidence="9">
    <location>
        <begin position="266"/>
        <end position="424"/>
    </location>
</feature>
<evidence type="ECO:0000256" key="6">
    <source>
        <dbReference type="ARBA" id="ARBA00023139"/>
    </source>
</evidence>
<dbReference type="Pfam" id="PF25198">
    <property type="entry name" value="Spore_GerAC_N"/>
    <property type="match status" value="1"/>
</dbReference>
<dbReference type="InterPro" id="IPR008844">
    <property type="entry name" value="Spore_GerAC-like"/>
</dbReference>
<keyword evidence="3" id="KW-0309">Germination</keyword>
<comment type="similarity">
    <text evidence="2">Belongs to the GerABKC lipoprotein family.</text>
</comment>
<evidence type="ECO:0000256" key="8">
    <source>
        <dbReference type="SAM" id="MobiDB-lite"/>
    </source>
</evidence>
<reference evidence="11" key="2">
    <citation type="submission" date="2021-04" db="EMBL/GenBank/DDBJ databases">
        <authorList>
            <person name="Gilroy R."/>
        </authorList>
    </citation>
    <scope>NUCLEOTIDE SEQUENCE</scope>
    <source>
        <strain evidence="11">CHK187-5294</strain>
    </source>
</reference>
<dbReference type="PANTHER" id="PTHR35789:SF1">
    <property type="entry name" value="SPORE GERMINATION PROTEIN B3"/>
    <property type="match status" value="1"/>
</dbReference>
<evidence type="ECO:0000259" key="9">
    <source>
        <dbReference type="Pfam" id="PF05504"/>
    </source>
</evidence>
<evidence type="ECO:0000256" key="3">
    <source>
        <dbReference type="ARBA" id="ARBA00022544"/>
    </source>
</evidence>
<keyword evidence="7" id="KW-0449">Lipoprotein</keyword>
<evidence type="ECO:0000259" key="10">
    <source>
        <dbReference type="Pfam" id="PF25198"/>
    </source>
</evidence>
<protein>
    <submittedName>
        <fullName evidence="11">Ger(X)C family spore germination C-terminal domain-containing protein</fullName>
    </submittedName>
</protein>
<feature type="domain" description="Spore germination protein N-terminal" evidence="10">
    <location>
        <begin position="29"/>
        <end position="195"/>
    </location>
</feature>
<keyword evidence="6" id="KW-0564">Palmitate</keyword>
<dbReference type="AlphaFoldDB" id="A0A9D2IE20"/>
<proteinExistence type="inferred from homology"/>
<evidence type="ECO:0000256" key="1">
    <source>
        <dbReference type="ARBA" id="ARBA00004635"/>
    </source>
</evidence>
<organism evidence="11 12">
    <name type="scientific">Candidatus Borkfalkia avistercoris</name>
    <dbReference type="NCBI Taxonomy" id="2838504"/>
    <lineage>
        <taxon>Bacteria</taxon>
        <taxon>Bacillati</taxon>
        <taxon>Bacillota</taxon>
        <taxon>Clostridia</taxon>
        <taxon>Christensenellales</taxon>
        <taxon>Christensenellaceae</taxon>
        <taxon>Candidatus Borkfalkia</taxon>
    </lineage>
</organism>
<dbReference type="Gene3D" id="3.30.300.210">
    <property type="entry name" value="Nutrient germinant receptor protein C, domain 3"/>
    <property type="match status" value="1"/>
</dbReference>